<dbReference type="Proteomes" id="UP000316798">
    <property type="component" value="Chromosome"/>
</dbReference>
<dbReference type="Pfam" id="PF13400">
    <property type="entry name" value="Tad"/>
    <property type="match status" value="1"/>
</dbReference>
<feature type="region of interest" description="Disordered" evidence="1">
    <location>
        <begin position="395"/>
        <end position="426"/>
    </location>
</feature>
<name>A0A515D9P8_9BURK</name>
<feature type="compositionally biased region" description="Polar residues" evidence="1">
    <location>
        <begin position="396"/>
        <end position="407"/>
    </location>
</feature>
<keyword evidence="2" id="KW-0812">Transmembrane</keyword>
<dbReference type="AlphaFoldDB" id="A0A515D9P8"/>
<gene>
    <name evidence="4" type="ORF">EUB48_07390</name>
</gene>
<evidence type="ECO:0000256" key="1">
    <source>
        <dbReference type="SAM" id="MobiDB-lite"/>
    </source>
</evidence>
<feature type="compositionally biased region" description="Low complexity" evidence="1">
    <location>
        <begin position="417"/>
        <end position="426"/>
    </location>
</feature>
<accession>A0A515D9P8</accession>
<keyword evidence="2" id="KW-1133">Transmembrane helix</keyword>
<reference evidence="4 5" key="1">
    <citation type="submission" date="2019-01" db="EMBL/GenBank/DDBJ databases">
        <title>Genomic insights into a novel species Rhodoferax sp.</title>
        <authorList>
            <person name="Jin L."/>
        </authorList>
    </citation>
    <scope>NUCLEOTIDE SEQUENCE [LARGE SCALE GENOMIC DNA]</scope>
    <source>
        <strain evidence="4 5">CHu59-6-5</strain>
    </source>
</reference>
<dbReference type="InterPro" id="IPR028087">
    <property type="entry name" value="Tad_N"/>
</dbReference>
<evidence type="ECO:0000313" key="4">
    <source>
        <dbReference type="EMBL" id="QDL37128.1"/>
    </source>
</evidence>
<protein>
    <recommendedName>
        <fullName evidence="3">Putative Flp pilus-assembly TadG-like N-terminal domain-containing protein</fullName>
    </recommendedName>
</protein>
<keyword evidence="5" id="KW-1185">Reference proteome</keyword>
<dbReference type="OrthoDB" id="8595764at2"/>
<feature type="domain" description="Putative Flp pilus-assembly TadG-like N-terminal" evidence="3">
    <location>
        <begin position="13"/>
        <end position="57"/>
    </location>
</feature>
<feature type="transmembrane region" description="Helical" evidence="2">
    <location>
        <begin position="12"/>
        <end position="34"/>
    </location>
</feature>
<evidence type="ECO:0000256" key="2">
    <source>
        <dbReference type="SAM" id="Phobius"/>
    </source>
</evidence>
<dbReference type="KEGG" id="rhf:EUB48_07390"/>
<evidence type="ECO:0000313" key="5">
    <source>
        <dbReference type="Proteomes" id="UP000316798"/>
    </source>
</evidence>
<organism evidence="4 5">
    <name type="scientific">Rhodoferax sediminis</name>
    <dbReference type="NCBI Taxonomy" id="2509614"/>
    <lineage>
        <taxon>Bacteria</taxon>
        <taxon>Pseudomonadati</taxon>
        <taxon>Pseudomonadota</taxon>
        <taxon>Betaproteobacteria</taxon>
        <taxon>Burkholderiales</taxon>
        <taxon>Comamonadaceae</taxon>
        <taxon>Rhodoferax</taxon>
    </lineage>
</organism>
<dbReference type="EMBL" id="CP035503">
    <property type="protein sequence ID" value="QDL37128.1"/>
    <property type="molecule type" value="Genomic_DNA"/>
</dbReference>
<keyword evidence="2" id="KW-0472">Membrane</keyword>
<sequence>MNTLSCQTSLQRGAVAIIVALSLPVLIGFAGLALDLGHLYVEKTELQNATDACALAASRELTCDPTAGPCATSYVTNAVNAGLTVAARNKVDFQSSLISSTQIAASDIKFSTVFAPDSTYVPSGSTTAGTNYKYVMCTAQQTGIIPWFMQVLGVGNQTVSAQAVATLAPAQTNCAIPMGLCKLPAGTPANPFAGMVIGQWMESKLSASATGSFDWINFTPPGGGANLLANQLAGTGVCSVPPPPTQVGEQGNINSLSNAWNTRFGFYKGSYANPPSAPDYTGESYTPTSWPSKFNAYSGTGSIPNFLTARSSNLAYQGGDGLNLNMGGVTVYNPTQLAASGADRRLATVPVVDCSSWAASNPQTVPILGYACVLMLHPMPQTGGSTKPDVWLEYRGQSTDPASPCATSGSVGGPGSIGPMIPSLVQ</sequence>
<evidence type="ECO:0000259" key="3">
    <source>
        <dbReference type="Pfam" id="PF13400"/>
    </source>
</evidence>
<dbReference type="RefSeq" id="WP_142818295.1">
    <property type="nucleotide sequence ID" value="NZ_CP035503.1"/>
</dbReference>
<proteinExistence type="predicted"/>